<sequence length="86" mass="9618">MYLPNQFQAACFLCHNILMLLQPFEILTDEISGDEDGGELDNLSKRQLLAHAEARTASGKIIGAMSGEKSVTYQQRSGCCFRREYS</sequence>
<protein>
    <submittedName>
        <fullName evidence="1">Uncharacterized protein</fullName>
    </submittedName>
</protein>
<name>A0AAW1L3K9_POPJA</name>
<dbReference type="EMBL" id="JASPKY010000162">
    <property type="protein sequence ID" value="KAK9729212.1"/>
    <property type="molecule type" value="Genomic_DNA"/>
</dbReference>
<organism evidence="1 2">
    <name type="scientific">Popillia japonica</name>
    <name type="common">Japanese beetle</name>
    <dbReference type="NCBI Taxonomy" id="7064"/>
    <lineage>
        <taxon>Eukaryota</taxon>
        <taxon>Metazoa</taxon>
        <taxon>Ecdysozoa</taxon>
        <taxon>Arthropoda</taxon>
        <taxon>Hexapoda</taxon>
        <taxon>Insecta</taxon>
        <taxon>Pterygota</taxon>
        <taxon>Neoptera</taxon>
        <taxon>Endopterygota</taxon>
        <taxon>Coleoptera</taxon>
        <taxon>Polyphaga</taxon>
        <taxon>Scarabaeiformia</taxon>
        <taxon>Scarabaeidae</taxon>
        <taxon>Rutelinae</taxon>
        <taxon>Popillia</taxon>
    </lineage>
</organism>
<comment type="caution">
    <text evidence="1">The sequence shown here is derived from an EMBL/GenBank/DDBJ whole genome shotgun (WGS) entry which is preliminary data.</text>
</comment>
<dbReference type="Proteomes" id="UP001458880">
    <property type="component" value="Unassembled WGS sequence"/>
</dbReference>
<gene>
    <name evidence="1" type="ORF">QE152_g16037</name>
</gene>
<evidence type="ECO:0000313" key="1">
    <source>
        <dbReference type="EMBL" id="KAK9729212.1"/>
    </source>
</evidence>
<evidence type="ECO:0000313" key="2">
    <source>
        <dbReference type="Proteomes" id="UP001458880"/>
    </source>
</evidence>
<keyword evidence="2" id="KW-1185">Reference proteome</keyword>
<reference evidence="1 2" key="1">
    <citation type="journal article" date="2024" name="BMC Genomics">
        <title>De novo assembly and annotation of Popillia japonica's genome with initial clues to its potential as an invasive pest.</title>
        <authorList>
            <person name="Cucini C."/>
            <person name="Boschi S."/>
            <person name="Funari R."/>
            <person name="Cardaioli E."/>
            <person name="Iannotti N."/>
            <person name="Marturano G."/>
            <person name="Paoli F."/>
            <person name="Bruttini M."/>
            <person name="Carapelli A."/>
            <person name="Frati F."/>
            <person name="Nardi F."/>
        </authorList>
    </citation>
    <scope>NUCLEOTIDE SEQUENCE [LARGE SCALE GENOMIC DNA]</scope>
    <source>
        <strain evidence="1">DMR45628</strain>
    </source>
</reference>
<accession>A0AAW1L3K9</accession>
<proteinExistence type="predicted"/>
<dbReference type="AlphaFoldDB" id="A0AAW1L3K9"/>